<comment type="caution">
    <text evidence="1">The sequence shown here is derived from an EMBL/GenBank/DDBJ whole genome shotgun (WGS) entry which is preliminary data.</text>
</comment>
<accession>X0Z4Q2</accession>
<name>X0Z4Q2_9ZZZZ</name>
<feature type="non-terminal residue" evidence="1">
    <location>
        <position position="59"/>
    </location>
</feature>
<sequence length="59" mass="6879">LPGVKDRKWDFRCLVVNGRFCPRARLPEKGFFKHLSSFNVPWMTSTGGGWKRKPTNEEL</sequence>
<feature type="non-terminal residue" evidence="1">
    <location>
        <position position="1"/>
    </location>
</feature>
<evidence type="ECO:0000313" key="1">
    <source>
        <dbReference type="EMBL" id="GAG43506.1"/>
    </source>
</evidence>
<dbReference type="AlphaFoldDB" id="X0Z4Q2"/>
<organism evidence="1">
    <name type="scientific">marine sediment metagenome</name>
    <dbReference type="NCBI Taxonomy" id="412755"/>
    <lineage>
        <taxon>unclassified sequences</taxon>
        <taxon>metagenomes</taxon>
        <taxon>ecological metagenomes</taxon>
    </lineage>
</organism>
<gene>
    <name evidence="1" type="ORF">S01H1_85918</name>
</gene>
<protein>
    <submittedName>
        <fullName evidence="1">Uncharacterized protein</fullName>
    </submittedName>
</protein>
<reference evidence="1" key="1">
    <citation type="journal article" date="2014" name="Front. Microbiol.">
        <title>High frequency of phylogenetically diverse reductive dehalogenase-homologous genes in deep subseafloor sedimentary metagenomes.</title>
        <authorList>
            <person name="Kawai M."/>
            <person name="Futagami T."/>
            <person name="Toyoda A."/>
            <person name="Takaki Y."/>
            <person name="Nishi S."/>
            <person name="Hori S."/>
            <person name="Arai W."/>
            <person name="Tsubouchi T."/>
            <person name="Morono Y."/>
            <person name="Uchiyama I."/>
            <person name="Ito T."/>
            <person name="Fujiyama A."/>
            <person name="Inagaki F."/>
            <person name="Takami H."/>
        </authorList>
    </citation>
    <scope>NUCLEOTIDE SEQUENCE</scope>
    <source>
        <strain evidence="1">Expedition CK06-06</strain>
    </source>
</reference>
<proteinExistence type="predicted"/>
<dbReference type="EMBL" id="BARS01059219">
    <property type="protein sequence ID" value="GAG43506.1"/>
    <property type="molecule type" value="Genomic_DNA"/>
</dbReference>